<evidence type="ECO:0000313" key="1">
    <source>
        <dbReference type="EMBL" id="KAF8401102.1"/>
    </source>
</evidence>
<keyword evidence="2" id="KW-1185">Reference proteome</keyword>
<gene>
    <name evidence="1" type="ORF">HHK36_014405</name>
</gene>
<organism evidence="1 2">
    <name type="scientific">Tetracentron sinense</name>
    <name type="common">Spur-leaf</name>
    <dbReference type="NCBI Taxonomy" id="13715"/>
    <lineage>
        <taxon>Eukaryota</taxon>
        <taxon>Viridiplantae</taxon>
        <taxon>Streptophyta</taxon>
        <taxon>Embryophyta</taxon>
        <taxon>Tracheophyta</taxon>
        <taxon>Spermatophyta</taxon>
        <taxon>Magnoliopsida</taxon>
        <taxon>Trochodendrales</taxon>
        <taxon>Trochodendraceae</taxon>
        <taxon>Tetracentron</taxon>
    </lineage>
</organism>
<dbReference type="AlphaFoldDB" id="A0A835DHP8"/>
<proteinExistence type="predicted"/>
<accession>A0A835DHP8</accession>
<name>A0A835DHP8_TETSI</name>
<comment type="caution">
    <text evidence="1">The sequence shown here is derived from an EMBL/GenBank/DDBJ whole genome shotgun (WGS) entry which is preliminary data.</text>
</comment>
<protein>
    <submittedName>
        <fullName evidence="1">Uncharacterized protein</fullName>
    </submittedName>
</protein>
<reference evidence="1 2" key="1">
    <citation type="submission" date="2020-04" db="EMBL/GenBank/DDBJ databases">
        <title>Plant Genome Project.</title>
        <authorList>
            <person name="Zhang R.-G."/>
        </authorList>
    </citation>
    <scope>NUCLEOTIDE SEQUENCE [LARGE SCALE GENOMIC DNA]</scope>
    <source>
        <strain evidence="1">YNK0</strain>
        <tissue evidence="1">Leaf</tissue>
    </source>
</reference>
<dbReference type="EMBL" id="JABCRI010000009">
    <property type="protein sequence ID" value="KAF8401102.1"/>
    <property type="molecule type" value="Genomic_DNA"/>
</dbReference>
<sequence>MLILHPRCDSLSFGFIWQLILFGEIVVENFGDGFLIHFVSKGFPTAHCPQDLAEQYCHKRRECFLLYIIFVVTIPFTMERYCETDRIYEIGDDKRVLSLTPSCLSSIHASNFFLMDHAFLTSFDSLLSSLRLTRFCLVFSY</sequence>
<dbReference type="OrthoDB" id="26399at2759"/>
<dbReference type="Proteomes" id="UP000655225">
    <property type="component" value="Unassembled WGS sequence"/>
</dbReference>
<evidence type="ECO:0000313" key="2">
    <source>
        <dbReference type="Proteomes" id="UP000655225"/>
    </source>
</evidence>